<feature type="repeat" description="TPR" evidence="3">
    <location>
        <begin position="608"/>
        <end position="641"/>
    </location>
</feature>
<evidence type="ECO:0000259" key="5">
    <source>
        <dbReference type="Pfam" id="PF19440"/>
    </source>
</evidence>
<dbReference type="SUPFAM" id="SSF48452">
    <property type="entry name" value="TPR-like"/>
    <property type="match status" value="2"/>
</dbReference>
<keyword evidence="1" id="KW-0677">Repeat</keyword>
<evidence type="ECO:0000256" key="4">
    <source>
        <dbReference type="SAM" id="MobiDB-lite"/>
    </source>
</evidence>
<dbReference type="Gene3D" id="1.25.40.10">
    <property type="entry name" value="Tetratricopeptide repeat domain"/>
    <property type="match status" value="3"/>
</dbReference>
<dbReference type="GO" id="GO:0046854">
    <property type="term" value="P:phosphatidylinositol phosphate biosynthetic process"/>
    <property type="evidence" value="ECO:0007669"/>
    <property type="project" value="TreeGrafter"/>
</dbReference>
<dbReference type="InterPro" id="IPR011990">
    <property type="entry name" value="TPR-like_helical_dom_sf"/>
</dbReference>
<sequence>MAKLMKFSKCHRPYSLGINWLKSSFAEKDLKDLVNNKGSVSWQQTFVAMKTDSTLCCISKKVSPVEGHQDDMGAKAPDLRESRAKCNCSPLASLRPVLRQALSLPESRPVAADDMAELLLGESKLEQFLKENALKQGSSPLVPRPKLTEVRKHLTAALDRGNLKPEFLQEANLIMAKLNYVEGDYKEALNTYARVGVDDLQLAAVPPYRLRMIAEAYSTKESLEYLQNLAFGRYPIAKPGSLSSSLLSAIEAQVELCMQFWHSLCLEKLPISSSASNLHVDREQEIVTCYEKAGDIALLYLQEIERVINANMQNRSPKPGPAAHEQELGFFLETGLQRAHVLYFKNGNLTRGVGRFRELLRAVETRTTQNLRMTIARQLAEILLRGMCEQSYWNPLEDPPHQSPLDDPLRKGSNTKNYALSRRPRVYTGEKAHSLSPTDHLAAFYLALQLAISRQIPEALGYVRQALQLQGDDANSLHLLALLLSAQKHYHDALNIIDMALSEYPENFILLFTKVKLESLCRGPDEALLTCKHMLQIWKSCYNLTNPSDSGRGSSLLDRAIADRRQLNTITLPDFSDPETAEVYIGIGKPAEATACTQEAANLFPMSHYVLYMRGQVAELRGNIDEAKRWYEEALSISPTHVKSMQRLAMCAGREGRADPVLLSFWVEEGDGETDHLHFSVMVSQLGGNFPSLRSYERVQCQEFSNLSEEGKSANGLMALMLHQLGRYSLAEKILRDAVQVNSTAHEVWNGLGEVLQAQGNDDAATECFLTALELEASSPVLSPPPLRGRNKSRLLDDPVALLLWCFPTLVASRQEARFLEQVLLPTAPASPDRSCMGWQHRVK</sequence>
<feature type="domain" description="Tetratricopeptide repeat protein 7 N-terminal" evidence="5">
    <location>
        <begin position="109"/>
        <end position="224"/>
    </location>
</feature>
<dbReference type="GO" id="GO:0072659">
    <property type="term" value="P:protein localization to plasma membrane"/>
    <property type="evidence" value="ECO:0007669"/>
    <property type="project" value="TreeGrafter"/>
</dbReference>
<dbReference type="PANTHER" id="PTHR23083:SF365">
    <property type="entry name" value="TETRATRICOPEPTIDE REPEAT PROTEIN 7B"/>
    <property type="match status" value="1"/>
</dbReference>
<dbReference type="AlphaFoldDB" id="A0AAN7ND23"/>
<comment type="caution">
    <text evidence="6">The sequence shown here is derived from an EMBL/GenBank/DDBJ whole genome shotgun (WGS) entry which is preliminary data.</text>
</comment>
<keyword evidence="2 3" id="KW-0802">TPR repeat</keyword>
<dbReference type="InterPro" id="IPR013105">
    <property type="entry name" value="TPR_2"/>
</dbReference>
<feature type="domain" description="Tetratricopeptide repeat protein 7 N-terminal" evidence="5">
    <location>
        <begin position="263"/>
        <end position="433"/>
    </location>
</feature>
<protein>
    <recommendedName>
        <fullName evidence="5">Tetratricopeptide repeat protein 7 N-terminal domain-containing protein</fullName>
    </recommendedName>
</protein>
<feature type="region of interest" description="Disordered" evidence="4">
    <location>
        <begin position="395"/>
        <end position="415"/>
    </location>
</feature>
<evidence type="ECO:0000256" key="2">
    <source>
        <dbReference type="ARBA" id="ARBA00022803"/>
    </source>
</evidence>
<evidence type="ECO:0000256" key="3">
    <source>
        <dbReference type="PROSITE-ProRule" id="PRU00339"/>
    </source>
</evidence>
<dbReference type="PROSITE" id="PS50005">
    <property type="entry name" value="TPR"/>
    <property type="match status" value="2"/>
</dbReference>
<feature type="repeat" description="TPR" evidence="3">
    <location>
        <begin position="746"/>
        <end position="779"/>
    </location>
</feature>
<gene>
    <name evidence="6" type="ORF">QYF61_015820</name>
</gene>
<dbReference type="InterPro" id="IPR045819">
    <property type="entry name" value="TTC7_N"/>
</dbReference>
<proteinExistence type="predicted"/>
<dbReference type="EMBL" id="JAUNZN010000004">
    <property type="protein sequence ID" value="KAK4822551.1"/>
    <property type="molecule type" value="Genomic_DNA"/>
</dbReference>
<organism evidence="6 7">
    <name type="scientific">Mycteria americana</name>
    <name type="common">Wood stork</name>
    <dbReference type="NCBI Taxonomy" id="33587"/>
    <lineage>
        <taxon>Eukaryota</taxon>
        <taxon>Metazoa</taxon>
        <taxon>Chordata</taxon>
        <taxon>Craniata</taxon>
        <taxon>Vertebrata</taxon>
        <taxon>Euteleostomi</taxon>
        <taxon>Archelosauria</taxon>
        <taxon>Archosauria</taxon>
        <taxon>Dinosauria</taxon>
        <taxon>Saurischia</taxon>
        <taxon>Theropoda</taxon>
        <taxon>Coelurosauria</taxon>
        <taxon>Aves</taxon>
        <taxon>Neognathae</taxon>
        <taxon>Neoaves</taxon>
        <taxon>Aequornithes</taxon>
        <taxon>Ciconiiformes</taxon>
        <taxon>Ciconiidae</taxon>
        <taxon>Mycteria</taxon>
    </lineage>
</organism>
<evidence type="ECO:0000256" key="1">
    <source>
        <dbReference type="ARBA" id="ARBA00022737"/>
    </source>
</evidence>
<dbReference type="Pfam" id="PF07719">
    <property type="entry name" value="TPR_2"/>
    <property type="match status" value="1"/>
</dbReference>
<dbReference type="PANTHER" id="PTHR23083">
    <property type="entry name" value="TETRATRICOPEPTIDE REPEAT PROTEIN, TPR"/>
    <property type="match status" value="1"/>
</dbReference>
<dbReference type="Pfam" id="PF19440">
    <property type="entry name" value="TTC7_N"/>
    <property type="match status" value="2"/>
</dbReference>
<dbReference type="Proteomes" id="UP001333110">
    <property type="component" value="Unassembled WGS sequence"/>
</dbReference>
<reference evidence="6 7" key="1">
    <citation type="journal article" date="2023" name="J. Hered.">
        <title>Chromosome-level genome of the wood stork (Mycteria americana) provides insight into avian chromosome evolution.</title>
        <authorList>
            <person name="Flamio R. Jr."/>
            <person name="Ramstad K.M."/>
        </authorList>
    </citation>
    <scope>NUCLEOTIDE SEQUENCE [LARGE SCALE GENOMIC DNA]</scope>
    <source>
        <strain evidence="6">JAX WOST 10</strain>
    </source>
</reference>
<dbReference type="Pfam" id="PF13432">
    <property type="entry name" value="TPR_16"/>
    <property type="match status" value="1"/>
</dbReference>
<accession>A0AAN7ND23</accession>
<dbReference type="GO" id="GO:0005886">
    <property type="term" value="C:plasma membrane"/>
    <property type="evidence" value="ECO:0007669"/>
    <property type="project" value="TreeGrafter"/>
</dbReference>
<dbReference type="InterPro" id="IPR051722">
    <property type="entry name" value="Endocytosis_PI4K-reg_protein"/>
</dbReference>
<keyword evidence="7" id="KW-1185">Reference proteome</keyword>
<evidence type="ECO:0000313" key="6">
    <source>
        <dbReference type="EMBL" id="KAK4822551.1"/>
    </source>
</evidence>
<feature type="non-terminal residue" evidence="6">
    <location>
        <position position="844"/>
    </location>
</feature>
<evidence type="ECO:0000313" key="7">
    <source>
        <dbReference type="Proteomes" id="UP001333110"/>
    </source>
</evidence>
<dbReference type="InterPro" id="IPR019734">
    <property type="entry name" value="TPR_rpt"/>
</dbReference>
<dbReference type="SMART" id="SM00028">
    <property type="entry name" value="TPR"/>
    <property type="match status" value="5"/>
</dbReference>
<name>A0AAN7ND23_MYCAM</name>